<proteinExistence type="inferred from homology"/>
<dbReference type="InterPro" id="IPR015269">
    <property type="entry name" value="UPF0029_Impact_C"/>
</dbReference>
<dbReference type="Pfam" id="PF09186">
    <property type="entry name" value="DUF1949"/>
    <property type="match status" value="1"/>
</dbReference>
<dbReference type="PANTHER" id="PTHR16301:SF20">
    <property type="entry name" value="IMPACT FAMILY MEMBER YIGZ"/>
    <property type="match status" value="1"/>
</dbReference>
<organism evidence="4 5">
    <name type="scientific">Candidatus Avidehalobacter gallistercoris</name>
    <dbReference type="NCBI Taxonomy" id="2840694"/>
    <lineage>
        <taxon>Bacteria</taxon>
        <taxon>Bacillati</taxon>
        <taxon>Bacillota</taxon>
        <taxon>Clostridia</taxon>
        <taxon>Eubacteriales</taxon>
        <taxon>Peptococcaceae</taxon>
        <taxon>Peptococcaceae incertae sedis</taxon>
        <taxon>Candidatus Avidehalobacter</taxon>
    </lineage>
</organism>
<protein>
    <submittedName>
        <fullName evidence="4">YigZ family protein</fullName>
    </submittedName>
</protein>
<dbReference type="SUPFAM" id="SSF54980">
    <property type="entry name" value="EF-G C-terminal domain-like"/>
    <property type="match status" value="1"/>
</dbReference>
<feature type="domain" description="Impact N-terminal" evidence="2">
    <location>
        <begin position="17"/>
        <end position="122"/>
    </location>
</feature>
<dbReference type="GO" id="GO:0006446">
    <property type="term" value="P:regulation of translational initiation"/>
    <property type="evidence" value="ECO:0007669"/>
    <property type="project" value="TreeGrafter"/>
</dbReference>
<gene>
    <name evidence="4" type="ORF">IAB00_01945</name>
</gene>
<comment type="similarity">
    <text evidence="1">Belongs to the IMPACT family.</text>
</comment>
<dbReference type="InterPro" id="IPR020569">
    <property type="entry name" value="UPF0029_Impact_CS"/>
</dbReference>
<dbReference type="Proteomes" id="UP000824124">
    <property type="component" value="Unassembled WGS sequence"/>
</dbReference>
<name>A0A9D1KXF7_9FIRM</name>
<dbReference type="AlphaFoldDB" id="A0A9D1KXF7"/>
<reference evidence="4" key="2">
    <citation type="journal article" date="2021" name="PeerJ">
        <title>Extensive microbial diversity within the chicken gut microbiome revealed by metagenomics and culture.</title>
        <authorList>
            <person name="Gilroy R."/>
            <person name="Ravi A."/>
            <person name="Getino M."/>
            <person name="Pursley I."/>
            <person name="Horton D.L."/>
            <person name="Alikhan N.F."/>
            <person name="Baker D."/>
            <person name="Gharbi K."/>
            <person name="Hall N."/>
            <person name="Watson M."/>
            <person name="Adriaenssens E.M."/>
            <person name="Foster-Nyarko E."/>
            <person name="Jarju S."/>
            <person name="Secka A."/>
            <person name="Antonio M."/>
            <person name="Oren A."/>
            <person name="Chaudhuri R.R."/>
            <person name="La Ragione R."/>
            <person name="Hildebrand F."/>
            <person name="Pallen M.J."/>
        </authorList>
    </citation>
    <scope>NUCLEOTIDE SEQUENCE</scope>
    <source>
        <strain evidence="4">2830</strain>
    </source>
</reference>
<dbReference type="InterPro" id="IPR036956">
    <property type="entry name" value="Impact_N_sf"/>
</dbReference>
<accession>A0A9D1KXF7</accession>
<dbReference type="InterPro" id="IPR001498">
    <property type="entry name" value="Impact_N"/>
</dbReference>
<comment type="caution">
    <text evidence="4">The sequence shown here is derived from an EMBL/GenBank/DDBJ whole genome shotgun (WGS) entry which is preliminary data.</text>
</comment>
<evidence type="ECO:0000313" key="5">
    <source>
        <dbReference type="Proteomes" id="UP000824124"/>
    </source>
</evidence>
<dbReference type="PROSITE" id="PS00910">
    <property type="entry name" value="UPF0029"/>
    <property type="match status" value="1"/>
</dbReference>
<evidence type="ECO:0000256" key="1">
    <source>
        <dbReference type="ARBA" id="ARBA00007665"/>
    </source>
</evidence>
<dbReference type="SUPFAM" id="SSF54211">
    <property type="entry name" value="Ribosomal protein S5 domain 2-like"/>
    <property type="match status" value="1"/>
</dbReference>
<dbReference type="InterPro" id="IPR023582">
    <property type="entry name" value="Impact"/>
</dbReference>
<dbReference type="EMBL" id="DVMH01000012">
    <property type="protein sequence ID" value="HIU10007.1"/>
    <property type="molecule type" value="Genomic_DNA"/>
</dbReference>
<dbReference type="PANTHER" id="PTHR16301">
    <property type="entry name" value="IMPACT-RELATED"/>
    <property type="match status" value="1"/>
</dbReference>
<feature type="domain" description="UPF0029" evidence="3">
    <location>
        <begin position="139"/>
        <end position="189"/>
    </location>
</feature>
<evidence type="ECO:0000259" key="2">
    <source>
        <dbReference type="Pfam" id="PF01205"/>
    </source>
</evidence>
<evidence type="ECO:0000259" key="3">
    <source>
        <dbReference type="Pfam" id="PF09186"/>
    </source>
</evidence>
<dbReference type="GO" id="GO:0005737">
    <property type="term" value="C:cytoplasm"/>
    <property type="evidence" value="ECO:0007669"/>
    <property type="project" value="TreeGrafter"/>
</dbReference>
<dbReference type="InterPro" id="IPR035647">
    <property type="entry name" value="EFG_III/V"/>
</dbReference>
<dbReference type="Pfam" id="PF01205">
    <property type="entry name" value="Impact_N"/>
    <property type="match status" value="1"/>
</dbReference>
<reference evidence="4" key="1">
    <citation type="submission" date="2020-10" db="EMBL/GenBank/DDBJ databases">
        <authorList>
            <person name="Gilroy R."/>
        </authorList>
    </citation>
    <scope>NUCLEOTIDE SEQUENCE</scope>
    <source>
        <strain evidence="4">2830</strain>
    </source>
</reference>
<dbReference type="InterPro" id="IPR020568">
    <property type="entry name" value="Ribosomal_Su5_D2-typ_SF"/>
</dbReference>
<dbReference type="Gene3D" id="3.30.230.30">
    <property type="entry name" value="Impact, N-terminal domain"/>
    <property type="match status" value="1"/>
</dbReference>
<evidence type="ECO:0000313" key="4">
    <source>
        <dbReference type="EMBL" id="HIU10007.1"/>
    </source>
</evidence>
<dbReference type="InterPro" id="IPR015796">
    <property type="entry name" value="Impact_YigZ-like"/>
</dbReference>
<dbReference type="NCBIfam" id="TIGR00257">
    <property type="entry name" value="IMPACT_YIGZ"/>
    <property type="match status" value="1"/>
</dbReference>
<sequence length="213" mass="23114">MDVITIAAPAQAEFTEKKSRFIGYISPAVDEQAAQKFLQQICARHRDATHNCYAWQAGANAEFQRSSDDGEPSGTAGRPIMGVIQGAGLTNVVIVVTRYFGGILLGTGGLVRAYTQAAQQAVQAAKLVRLVPARSLALSLTYADWPRLEPLLPGFGCRVEDVRFTDKVDVRLLAPLRESERLAARLADVLGKPVQPVWLNEQAQMAQPLEAAE</sequence>